<dbReference type="OrthoDB" id="341421at2759"/>
<accession>A0A9W8JRT9</accession>
<dbReference type="Proteomes" id="UP001148786">
    <property type="component" value="Unassembled WGS sequence"/>
</dbReference>
<reference evidence="1" key="1">
    <citation type="submission" date="2022-07" db="EMBL/GenBank/DDBJ databases">
        <title>Genome Sequence of Agrocybe chaxingu.</title>
        <authorList>
            <person name="Buettner E."/>
        </authorList>
    </citation>
    <scope>NUCLEOTIDE SEQUENCE</scope>
    <source>
        <strain evidence="1">MP-N11</strain>
    </source>
</reference>
<keyword evidence="2" id="KW-1185">Reference proteome</keyword>
<evidence type="ECO:0000313" key="1">
    <source>
        <dbReference type="EMBL" id="KAJ3498772.1"/>
    </source>
</evidence>
<comment type="caution">
    <text evidence="1">The sequence shown here is derived from an EMBL/GenBank/DDBJ whole genome shotgun (WGS) entry which is preliminary data.</text>
</comment>
<dbReference type="EMBL" id="JANKHO010001778">
    <property type="protein sequence ID" value="KAJ3498772.1"/>
    <property type="molecule type" value="Genomic_DNA"/>
</dbReference>
<gene>
    <name evidence="1" type="ORF">NLJ89_g10174</name>
</gene>
<sequence length="474" mass="53682">MEDVIFTVLDSVRRPYVLPGQLLDHALEILAASTRYSAKVFKVHPRLFAFLVAGLRAKGWDTRWMCFSGLLKIYDKDDDDAPYSVDPAEFLKNISQTLPWHLQRALDAYGPSRSDIRLALTVSEEYDSSMRDRVVHGDLYAFGLKQAELILKADLSVAGGILHGSSTWMNTWRSAINKIRAKNKPEDQDAADILDIAYLLYRRRHEEAVALARKSITRNPEQAYFYYALSFSSDHVERLQAEKKGLKCQQSTPFVRYQLLYQAVEHAGAMGYKWLLAASAEVTHSWEKGIACFVSALEDAKTFVEEAPPDHRSMLHILNWLVLLSLLVREDLSPDLMEIKDIVKKVKTAEQFAEFMGVQPDRFDFYLAQKAALKHYAQGVAEFSRVYEDLDRAKSQQASPTVTQAQTEDALAAWLDDVRLEDGSRAFPSHCEVNRGTKVNFDSVTMYRCSWCGNPSALLKKCELSLLATLCLSC</sequence>
<name>A0A9W8JRT9_9AGAR</name>
<organism evidence="1 2">
    <name type="scientific">Agrocybe chaxingu</name>
    <dbReference type="NCBI Taxonomy" id="84603"/>
    <lineage>
        <taxon>Eukaryota</taxon>
        <taxon>Fungi</taxon>
        <taxon>Dikarya</taxon>
        <taxon>Basidiomycota</taxon>
        <taxon>Agaricomycotina</taxon>
        <taxon>Agaricomycetes</taxon>
        <taxon>Agaricomycetidae</taxon>
        <taxon>Agaricales</taxon>
        <taxon>Agaricineae</taxon>
        <taxon>Strophariaceae</taxon>
        <taxon>Agrocybe</taxon>
    </lineage>
</organism>
<proteinExistence type="predicted"/>
<evidence type="ECO:0000313" key="2">
    <source>
        <dbReference type="Proteomes" id="UP001148786"/>
    </source>
</evidence>
<protein>
    <submittedName>
        <fullName evidence="1">Uncharacterized protein</fullName>
    </submittedName>
</protein>
<dbReference type="AlphaFoldDB" id="A0A9W8JRT9"/>